<gene>
    <name evidence="1" type="ORF">G7Y89_g14481</name>
</gene>
<dbReference type="EMBL" id="JAAMPI010001925">
    <property type="protein sequence ID" value="KAF4621723.1"/>
    <property type="molecule type" value="Genomic_DNA"/>
</dbReference>
<evidence type="ECO:0000313" key="1">
    <source>
        <dbReference type="EMBL" id="KAF4621723.1"/>
    </source>
</evidence>
<dbReference type="Proteomes" id="UP000566819">
    <property type="component" value="Unassembled WGS sequence"/>
</dbReference>
<reference evidence="1 2" key="1">
    <citation type="submission" date="2020-03" db="EMBL/GenBank/DDBJ databases">
        <title>Draft Genome Sequence of Cudoniella acicularis.</title>
        <authorList>
            <person name="Buettner E."/>
            <person name="Kellner H."/>
        </authorList>
    </citation>
    <scope>NUCLEOTIDE SEQUENCE [LARGE SCALE GENOMIC DNA]</scope>
    <source>
        <strain evidence="1 2">DSM 108380</strain>
    </source>
</reference>
<comment type="caution">
    <text evidence="1">The sequence shown here is derived from an EMBL/GenBank/DDBJ whole genome shotgun (WGS) entry which is preliminary data.</text>
</comment>
<organism evidence="1 2">
    <name type="scientific">Cudoniella acicularis</name>
    <dbReference type="NCBI Taxonomy" id="354080"/>
    <lineage>
        <taxon>Eukaryota</taxon>
        <taxon>Fungi</taxon>
        <taxon>Dikarya</taxon>
        <taxon>Ascomycota</taxon>
        <taxon>Pezizomycotina</taxon>
        <taxon>Leotiomycetes</taxon>
        <taxon>Helotiales</taxon>
        <taxon>Tricladiaceae</taxon>
        <taxon>Cudoniella</taxon>
    </lineage>
</organism>
<accession>A0A8H4R3H1</accession>
<evidence type="ECO:0000313" key="2">
    <source>
        <dbReference type="Proteomes" id="UP000566819"/>
    </source>
</evidence>
<sequence>MVVLDIVVVFGKGTAATVSWLLIEKAVVVEGAESTVKIEPVEEKRSEMMRVVVMAIAHPLIHELRQALYVELLDFVGGSSKVQPQDRWVDQKPMGTKQKELDTAREMIHQEQQQGQQKQIGQCAYAIPFPKDSYWIVVQVKHQLWDQNPPRERLTQPYK</sequence>
<keyword evidence="2" id="KW-1185">Reference proteome</keyword>
<name>A0A8H4R3H1_9HELO</name>
<dbReference type="AlphaFoldDB" id="A0A8H4R3H1"/>
<proteinExistence type="predicted"/>
<protein>
    <submittedName>
        <fullName evidence="1">Uncharacterized protein</fullName>
    </submittedName>
</protein>